<reference evidence="2 3" key="1">
    <citation type="submission" date="2017-06" db="EMBL/GenBank/DDBJ databases">
        <title>Draft genome sequence of a variant of Elsinoe murrayae.</title>
        <authorList>
            <person name="Cheng Q."/>
        </authorList>
    </citation>
    <scope>NUCLEOTIDE SEQUENCE [LARGE SCALE GENOMIC DNA]</scope>
    <source>
        <strain evidence="2 3">CQ-2017a</strain>
    </source>
</reference>
<protein>
    <submittedName>
        <fullName evidence="2">Uncharacterized protein</fullName>
    </submittedName>
</protein>
<gene>
    <name evidence="2" type="ORF">CAC42_452</name>
</gene>
<accession>A0A2K1R3J4</accession>
<evidence type="ECO:0000313" key="2">
    <source>
        <dbReference type="EMBL" id="PNS21854.1"/>
    </source>
</evidence>
<sequence length="231" mass="25164">MAGLNVTPQANGQKVEWTVPDQVIPPSEDLVWSKGNPCNAIEFRKTDDVSVHLGVGDWAVVTFTDMGHTERGFAKVCAIRQFKNGDSTVDMVLVAWGYEINRISPDRRDADAVQRANALNLRDDGIAVSDHFQVMHTDPIINAVSSDPASKFVTEQDCAPENAGRVVTLVDDLLVTVNGVDEGQRRLRVAEVALQSVPAPTPSPEASPEARPEMARRGGRNGSGQGRRRRK</sequence>
<dbReference type="Proteomes" id="UP000243797">
    <property type="component" value="Unassembled WGS sequence"/>
</dbReference>
<organism evidence="2 3">
    <name type="scientific">Sphaceloma murrayae</name>
    <dbReference type="NCBI Taxonomy" id="2082308"/>
    <lineage>
        <taxon>Eukaryota</taxon>
        <taxon>Fungi</taxon>
        <taxon>Dikarya</taxon>
        <taxon>Ascomycota</taxon>
        <taxon>Pezizomycotina</taxon>
        <taxon>Dothideomycetes</taxon>
        <taxon>Dothideomycetidae</taxon>
        <taxon>Myriangiales</taxon>
        <taxon>Elsinoaceae</taxon>
        <taxon>Sphaceloma</taxon>
    </lineage>
</organism>
<evidence type="ECO:0000313" key="3">
    <source>
        <dbReference type="Proteomes" id="UP000243797"/>
    </source>
</evidence>
<proteinExistence type="predicted"/>
<name>A0A2K1R3J4_9PEZI</name>
<keyword evidence="3" id="KW-1185">Reference proteome</keyword>
<evidence type="ECO:0000256" key="1">
    <source>
        <dbReference type="SAM" id="MobiDB-lite"/>
    </source>
</evidence>
<comment type="caution">
    <text evidence="2">The sequence shown here is derived from an EMBL/GenBank/DDBJ whole genome shotgun (WGS) entry which is preliminary data.</text>
</comment>
<dbReference type="AlphaFoldDB" id="A0A2K1R3J4"/>
<dbReference type="InParanoid" id="A0A2K1R3J4"/>
<feature type="region of interest" description="Disordered" evidence="1">
    <location>
        <begin position="195"/>
        <end position="231"/>
    </location>
</feature>
<dbReference type="EMBL" id="NKHZ01000001">
    <property type="protein sequence ID" value="PNS21854.1"/>
    <property type="molecule type" value="Genomic_DNA"/>
</dbReference>